<name>A0A5B2VIL3_9BACT</name>
<dbReference type="PANTHER" id="PTHR43777:SF1">
    <property type="entry name" value="MOLYBDENUM COFACTOR CYTIDYLYLTRANSFERASE"/>
    <property type="match status" value="1"/>
</dbReference>
<organism evidence="2 3">
    <name type="scientific">Chitinophaga agrisoli</name>
    <dbReference type="NCBI Taxonomy" id="2607653"/>
    <lineage>
        <taxon>Bacteria</taxon>
        <taxon>Pseudomonadati</taxon>
        <taxon>Bacteroidota</taxon>
        <taxon>Chitinophagia</taxon>
        <taxon>Chitinophagales</taxon>
        <taxon>Chitinophagaceae</taxon>
        <taxon>Chitinophaga</taxon>
    </lineage>
</organism>
<evidence type="ECO:0000259" key="1">
    <source>
        <dbReference type="Pfam" id="PF12804"/>
    </source>
</evidence>
<sequence length="192" mass="20461">MTGLIILAAGASTRMGAPKQNLVFKGKTLLQHAIDTAIESHCTPVIVVKGAHAVIISPENLPADRVSIIDNPNWQEGLASSIRTGISALQQKAPAATGVILMLCDQPYVEAAHLNGLMLKKLETGKGIIASYYNDTMGVPALFDKAFFPALLSLAGEEGAKKLLYQYEDEVTAVPFPLGSVDVDTPADYERL</sequence>
<dbReference type="InterPro" id="IPR029044">
    <property type="entry name" value="Nucleotide-diphossugar_trans"/>
</dbReference>
<dbReference type="CDD" id="cd04182">
    <property type="entry name" value="GT_2_like_f"/>
    <property type="match status" value="1"/>
</dbReference>
<keyword evidence="2" id="KW-0808">Transferase</keyword>
<dbReference type="Proteomes" id="UP000324611">
    <property type="component" value="Unassembled WGS sequence"/>
</dbReference>
<comment type="caution">
    <text evidence="2">The sequence shown here is derived from an EMBL/GenBank/DDBJ whole genome shotgun (WGS) entry which is preliminary data.</text>
</comment>
<dbReference type="Gene3D" id="3.90.550.10">
    <property type="entry name" value="Spore Coat Polysaccharide Biosynthesis Protein SpsA, Chain A"/>
    <property type="match status" value="1"/>
</dbReference>
<protein>
    <submittedName>
        <fullName evidence="2">Nucleotidyltransferase family protein</fullName>
    </submittedName>
</protein>
<dbReference type="RefSeq" id="WP_149839933.1">
    <property type="nucleotide sequence ID" value="NZ_VUOC01000004.1"/>
</dbReference>
<evidence type="ECO:0000313" key="2">
    <source>
        <dbReference type="EMBL" id="KAA2238754.1"/>
    </source>
</evidence>
<accession>A0A5B2VIL3</accession>
<dbReference type="PANTHER" id="PTHR43777">
    <property type="entry name" value="MOLYBDENUM COFACTOR CYTIDYLYLTRANSFERASE"/>
    <property type="match status" value="1"/>
</dbReference>
<dbReference type="AlphaFoldDB" id="A0A5B2VIL3"/>
<proteinExistence type="predicted"/>
<dbReference type="GO" id="GO:0016779">
    <property type="term" value="F:nucleotidyltransferase activity"/>
    <property type="evidence" value="ECO:0007669"/>
    <property type="project" value="UniProtKB-ARBA"/>
</dbReference>
<feature type="domain" description="MobA-like NTP transferase" evidence="1">
    <location>
        <begin position="5"/>
        <end position="169"/>
    </location>
</feature>
<evidence type="ECO:0000313" key="3">
    <source>
        <dbReference type="Proteomes" id="UP000324611"/>
    </source>
</evidence>
<keyword evidence="3" id="KW-1185">Reference proteome</keyword>
<reference evidence="2 3" key="2">
    <citation type="submission" date="2019-09" db="EMBL/GenBank/DDBJ databases">
        <authorList>
            <person name="Jin C."/>
        </authorList>
    </citation>
    <scope>NUCLEOTIDE SEQUENCE [LARGE SCALE GENOMIC DNA]</scope>
    <source>
        <strain evidence="2 3">BN140078</strain>
    </source>
</reference>
<dbReference type="SUPFAM" id="SSF53448">
    <property type="entry name" value="Nucleotide-diphospho-sugar transferases"/>
    <property type="match status" value="1"/>
</dbReference>
<reference evidence="2 3" key="1">
    <citation type="submission" date="2019-09" db="EMBL/GenBank/DDBJ databases">
        <title>Chitinophaga ginsengihumi sp. nov., isolated from soil of ginseng rhizosphere.</title>
        <authorList>
            <person name="Lee J."/>
        </authorList>
    </citation>
    <scope>NUCLEOTIDE SEQUENCE [LARGE SCALE GENOMIC DNA]</scope>
    <source>
        <strain evidence="2 3">BN140078</strain>
    </source>
</reference>
<dbReference type="Pfam" id="PF12804">
    <property type="entry name" value="NTP_transf_3"/>
    <property type="match status" value="1"/>
</dbReference>
<gene>
    <name evidence="2" type="ORF">F0L74_21295</name>
</gene>
<dbReference type="InterPro" id="IPR025877">
    <property type="entry name" value="MobA-like_NTP_Trfase"/>
</dbReference>
<dbReference type="EMBL" id="VUOC01000004">
    <property type="protein sequence ID" value="KAA2238754.1"/>
    <property type="molecule type" value="Genomic_DNA"/>
</dbReference>